<gene>
    <name evidence="9" type="ORF">J2Z65_004224</name>
</gene>
<organism evidence="9 10">
    <name type="scientific">Paenibacillus aceris</name>
    <dbReference type="NCBI Taxonomy" id="869555"/>
    <lineage>
        <taxon>Bacteria</taxon>
        <taxon>Bacillati</taxon>
        <taxon>Bacillota</taxon>
        <taxon>Bacilli</taxon>
        <taxon>Bacillales</taxon>
        <taxon>Paenibacillaceae</taxon>
        <taxon>Paenibacillus</taxon>
    </lineage>
</organism>
<evidence type="ECO:0000256" key="7">
    <source>
        <dbReference type="RuleBase" id="RU363032"/>
    </source>
</evidence>
<dbReference type="PROSITE" id="PS50928">
    <property type="entry name" value="ABC_TM1"/>
    <property type="match status" value="1"/>
</dbReference>
<keyword evidence="3" id="KW-1003">Cell membrane</keyword>
<comment type="similarity">
    <text evidence="7">Belongs to the binding-protein-dependent transport system permease family.</text>
</comment>
<evidence type="ECO:0000256" key="6">
    <source>
        <dbReference type="ARBA" id="ARBA00023136"/>
    </source>
</evidence>
<evidence type="ECO:0000256" key="1">
    <source>
        <dbReference type="ARBA" id="ARBA00004651"/>
    </source>
</evidence>
<feature type="transmembrane region" description="Helical" evidence="7">
    <location>
        <begin position="178"/>
        <end position="197"/>
    </location>
</feature>
<dbReference type="CDD" id="cd06261">
    <property type="entry name" value="TM_PBP2"/>
    <property type="match status" value="1"/>
</dbReference>
<dbReference type="PANTHER" id="PTHR43163:SF6">
    <property type="entry name" value="DIPEPTIDE TRANSPORT SYSTEM PERMEASE PROTEIN DPPB-RELATED"/>
    <property type="match status" value="1"/>
</dbReference>
<feature type="transmembrane region" description="Helical" evidence="7">
    <location>
        <begin position="132"/>
        <end position="158"/>
    </location>
</feature>
<sequence>MKFYILKRLLSLIPVLFIVSIIVFLIIHLTPGDPVSVMLGQDASKQQIDELRQSLGFNLPLYQQYFKWIGGVFQGNLGLSFFLKEPVTKAIFDHLGPTISLAVLAEILAIMIGIPMGILAARKRGSAADQTFMGLSLLGISIPSFLLSLFLMLLFSVYLKWLPVAGYQPLSRGLWTHLQYLIMPAFALGTMKSALIARMTRSSMLEVLNSAFIKTARSKGVKERHVVYKHALRNAFLPILTVIGQTFGGLIAGAAVIETIFNIPGIGQLIINSVLRRDYSVIQGTVLFVTFSYMFINLAIDLLYGVIDPRVRLNRK</sequence>
<dbReference type="EMBL" id="JAGGKV010000011">
    <property type="protein sequence ID" value="MBP1964991.1"/>
    <property type="molecule type" value="Genomic_DNA"/>
</dbReference>
<dbReference type="Pfam" id="PF19300">
    <property type="entry name" value="BPD_transp_1_N"/>
    <property type="match status" value="1"/>
</dbReference>
<dbReference type="PANTHER" id="PTHR43163">
    <property type="entry name" value="DIPEPTIDE TRANSPORT SYSTEM PERMEASE PROTEIN DPPB-RELATED"/>
    <property type="match status" value="1"/>
</dbReference>
<dbReference type="InterPro" id="IPR000515">
    <property type="entry name" value="MetI-like"/>
</dbReference>
<evidence type="ECO:0000256" key="3">
    <source>
        <dbReference type="ARBA" id="ARBA00022475"/>
    </source>
</evidence>
<reference evidence="9 10" key="1">
    <citation type="submission" date="2021-03" db="EMBL/GenBank/DDBJ databases">
        <title>Genomic Encyclopedia of Type Strains, Phase IV (KMG-IV): sequencing the most valuable type-strain genomes for metagenomic binning, comparative biology and taxonomic classification.</title>
        <authorList>
            <person name="Goeker M."/>
        </authorList>
    </citation>
    <scope>NUCLEOTIDE SEQUENCE [LARGE SCALE GENOMIC DNA]</scope>
    <source>
        <strain evidence="9 10">DSM 24950</strain>
    </source>
</reference>
<dbReference type="Pfam" id="PF00528">
    <property type="entry name" value="BPD_transp_1"/>
    <property type="match status" value="1"/>
</dbReference>
<evidence type="ECO:0000313" key="9">
    <source>
        <dbReference type="EMBL" id="MBP1964991.1"/>
    </source>
</evidence>
<feature type="transmembrane region" description="Helical" evidence="7">
    <location>
        <begin position="235"/>
        <end position="261"/>
    </location>
</feature>
<feature type="transmembrane region" description="Helical" evidence="7">
    <location>
        <begin position="281"/>
        <end position="307"/>
    </location>
</feature>
<comment type="subcellular location">
    <subcellularLocation>
        <location evidence="1 7">Cell membrane</location>
        <topology evidence="1 7">Multi-pass membrane protein</topology>
    </subcellularLocation>
</comment>
<dbReference type="InterPro" id="IPR045621">
    <property type="entry name" value="BPD_transp_1_N"/>
</dbReference>
<evidence type="ECO:0000256" key="5">
    <source>
        <dbReference type="ARBA" id="ARBA00022989"/>
    </source>
</evidence>
<keyword evidence="5 7" id="KW-1133">Transmembrane helix</keyword>
<accession>A0ABS4I376</accession>
<keyword evidence="10" id="KW-1185">Reference proteome</keyword>
<comment type="caution">
    <text evidence="9">The sequence shown here is derived from an EMBL/GenBank/DDBJ whole genome shotgun (WGS) entry which is preliminary data.</text>
</comment>
<feature type="domain" description="ABC transmembrane type-1" evidence="8">
    <location>
        <begin position="95"/>
        <end position="304"/>
    </location>
</feature>
<dbReference type="RefSeq" id="WP_167057362.1">
    <property type="nucleotide sequence ID" value="NZ_JAAOZR010000015.1"/>
</dbReference>
<dbReference type="Proteomes" id="UP001519344">
    <property type="component" value="Unassembled WGS sequence"/>
</dbReference>
<proteinExistence type="inferred from homology"/>
<dbReference type="SUPFAM" id="SSF161098">
    <property type="entry name" value="MetI-like"/>
    <property type="match status" value="1"/>
</dbReference>
<evidence type="ECO:0000259" key="8">
    <source>
        <dbReference type="PROSITE" id="PS50928"/>
    </source>
</evidence>
<evidence type="ECO:0000256" key="4">
    <source>
        <dbReference type="ARBA" id="ARBA00022692"/>
    </source>
</evidence>
<dbReference type="InterPro" id="IPR035906">
    <property type="entry name" value="MetI-like_sf"/>
</dbReference>
<keyword evidence="4 7" id="KW-0812">Transmembrane</keyword>
<evidence type="ECO:0000256" key="2">
    <source>
        <dbReference type="ARBA" id="ARBA00022448"/>
    </source>
</evidence>
<feature type="transmembrane region" description="Helical" evidence="7">
    <location>
        <begin position="99"/>
        <end position="120"/>
    </location>
</feature>
<keyword evidence="6 7" id="KW-0472">Membrane</keyword>
<name>A0ABS4I376_9BACL</name>
<dbReference type="Gene3D" id="1.10.3720.10">
    <property type="entry name" value="MetI-like"/>
    <property type="match status" value="1"/>
</dbReference>
<keyword evidence="2 7" id="KW-0813">Transport</keyword>
<evidence type="ECO:0000313" key="10">
    <source>
        <dbReference type="Proteomes" id="UP001519344"/>
    </source>
</evidence>
<protein>
    <submittedName>
        <fullName evidence="9">Peptide/nickel transport system permease protein</fullName>
    </submittedName>
</protein>
<feature type="transmembrane region" description="Helical" evidence="7">
    <location>
        <begin position="9"/>
        <end position="29"/>
    </location>
</feature>